<keyword evidence="2" id="KW-1185">Reference proteome</keyword>
<gene>
    <name evidence="1" type="ORF">HNR37_001200</name>
</gene>
<name>A0A7W8DGU6_9BACT</name>
<proteinExistence type="predicted"/>
<accession>A0A7W8DGU6</accession>
<dbReference type="EMBL" id="JACHID010000006">
    <property type="protein sequence ID" value="MBB5021886.1"/>
    <property type="molecule type" value="Genomic_DNA"/>
</dbReference>
<comment type="caution">
    <text evidence="1">The sequence shown here is derived from an EMBL/GenBank/DDBJ whole genome shotgun (WGS) entry which is preliminary data.</text>
</comment>
<protein>
    <submittedName>
        <fullName evidence="1">Uncharacterized protein</fullName>
    </submittedName>
</protein>
<sequence length="66" mass="7458">MGDPKIMAPPIELSPGVNMLLRRDLLFYDTLVGQVDEIRGHVKAAMEDPAKKYLLCLFQVCRIHCS</sequence>
<reference evidence="1 2" key="1">
    <citation type="submission" date="2020-08" db="EMBL/GenBank/DDBJ databases">
        <title>Genomic Encyclopedia of Type Strains, Phase IV (KMG-IV): sequencing the most valuable type-strain genomes for metagenomic binning, comparative biology and taxonomic classification.</title>
        <authorList>
            <person name="Goeker M."/>
        </authorList>
    </citation>
    <scope>NUCLEOTIDE SEQUENCE [LARGE SCALE GENOMIC DNA]</scope>
    <source>
        <strain evidence="1 2">DSM 22071</strain>
    </source>
</reference>
<evidence type="ECO:0000313" key="1">
    <source>
        <dbReference type="EMBL" id="MBB5021886.1"/>
    </source>
</evidence>
<dbReference type="AlphaFoldDB" id="A0A7W8DGU6"/>
<dbReference type="Proteomes" id="UP000528322">
    <property type="component" value="Unassembled WGS sequence"/>
</dbReference>
<evidence type="ECO:0000313" key="2">
    <source>
        <dbReference type="Proteomes" id="UP000528322"/>
    </source>
</evidence>
<organism evidence="1 2">
    <name type="scientific">Desulfurispira natronophila</name>
    <dbReference type="NCBI Taxonomy" id="682562"/>
    <lineage>
        <taxon>Bacteria</taxon>
        <taxon>Pseudomonadati</taxon>
        <taxon>Chrysiogenota</taxon>
        <taxon>Chrysiogenia</taxon>
        <taxon>Chrysiogenales</taxon>
        <taxon>Chrysiogenaceae</taxon>
        <taxon>Desulfurispira</taxon>
    </lineage>
</organism>